<keyword evidence="3" id="KW-1133">Transmembrane helix</keyword>
<keyword evidence="5" id="KW-1185">Reference proteome</keyword>
<evidence type="ECO:0000256" key="2">
    <source>
        <dbReference type="SAM" id="MobiDB-lite"/>
    </source>
</evidence>
<sequence length="1064" mass="113715">MCFQKIQYMVQQVMSSFYISRYYMTETMDPSSEKPRMNDNNLNVVGTPMGSLQKLLLLCNTPEDRTVCEQGGSMTQRKCKFRLSKHFFSRQQYMQRSKHTPHFASVKYSCFLLAAMLMLTKQHMTTNAQEIVAGVPDVDYELNALNNPDNKFCGLSYAEAHDFCHLPPKQSLPCPNGESECPYGMPCWEIREECTQPPTLTPTVSPSKSPITEISSDPTDYYFCGLGFDQLYDCAVHCPGGTQEECPEGQICYFNTPCDARLLSTPAPSVTVTDITASISEPADVSTPSNTTSSGGTENIITDDSNTTTSAGEEDENYDVINTDDANMTVIAGGGESGTSGNRNFCGETYIDASTNCSREKHCPSGLSTDCPEGLNCFSFLPNCNIDEMPTPAPTLSPPPTSSAPTSSTPTITPSPTLAPIGKDDMRYFFFCGLDWMDASTRCYKQCISGFHSDCPTGEQCFAQADCQKGVIAAPPTTSAPTILNGTQTPTVSQTPTFTPTISSLPSIFTSKSPEVLPTLTPTTAAPTLRPTYAPCEGEPCPQEDYCRSAAGYCGPGEQYCNNNSIWMASCEDLTDSPAVEASASPAISPLPTINSTVTSSLEVDEENAAFAANMSVTPTVTPAPIPSISTPTVTVSVSPTATPLPTLNRSSELLLGGDEGNATVAANISASPTITPAPFASISTAPSYNGTGTGNATAEATLVTSTPTAPPADSSNIDEDCIANPDGPLCSFFCGFDWNQAITECPQRCPSGDSADCPDGWSCYAFTPCIAIGVNTPPTLKPTWEPTGHPVSNSPTTSVHYWNEQNKNETPPEADVVQLWTNAPTLKPTYSPTMDQCRAPPCDNSGECRSELGFCGTGIIYCNSMSSWKPECIGGVSMMESAPEVTPRPSPANKGGPPSFSPTTKWVRFLIADYNLLSLYGRNFILNKTCGLPSMKDAWVGSKYANSDSSASLNETTTVAAAGSNSTEAEGDLMNGTVTAEPTQSPMADPFSWVSSGTFNGEGYSSSSMNSDSPWWDDRGSSGARTMSPCVTIVPCVIIVYAVMFLYDCRKTSREVGSILSFK</sequence>
<dbReference type="PANTHER" id="PTHR47849">
    <property type="entry name" value="CHITIN-BINDING LECTIN 1"/>
    <property type="match status" value="1"/>
</dbReference>
<organism evidence="4 5">
    <name type="scientific">Cyclotella cryptica</name>
    <dbReference type="NCBI Taxonomy" id="29204"/>
    <lineage>
        <taxon>Eukaryota</taxon>
        <taxon>Sar</taxon>
        <taxon>Stramenopiles</taxon>
        <taxon>Ochrophyta</taxon>
        <taxon>Bacillariophyta</taxon>
        <taxon>Coscinodiscophyceae</taxon>
        <taxon>Thalassiosirophycidae</taxon>
        <taxon>Stephanodiscales</taxon>
        <taxon>Stephanodiscaceae</taxon>
        <taxon>Cyclotella</taxon>
    </lineage>
</organism>
<evidence type="ECO:0000313" key="4">
    <source>
        <dbReference type="EMBL" id="KAL3791621.1"/>
    </source>
</evidence>
<protein>
    <submittedName>
        <fullName evidence="4">Uncharacterized protein</fullName>
    </submittedName>
</protein>
<feature type="region of interest" description="Disordered" evidence="2">
    <location>
        <begin position="281"/>
        <end position="316"/>
    </location>
</feature>
<dbReference type="Proteomes" id="UP001516023">
    <property type="component" value="Unassembled WGS sequence"/>
</dbReference>
<feature type="compositionally biased region" description="Polar residues" evidence="2">
    <location>
        <begin position="299"/>
        <end position="311"/>
    </location>
</feature>
<evidence type="ECO:0000256" key="1">
    <source>
        <dbReference type="ARBA" id="ARBA00023157"/>
    </source>
</evidence>
<keyword evidence="3" id="KW-0812">Transmembrane</keyword>
<evidence type="ECO:0000256" key="3">
    <source>
        <dbReference type="SAM" id="Phobius"/>
    </source>
</evidence>
<feature type="compositionally biased region" description="Low complexity" evidence="2">
    <location>
        <begin position="286"/>
        <end position="297"/>
    </location>
</feature>
<dbReference type="AlphaFoldDB" id="A0ABD3PV49"/>
<keyword evidence="1" id="KW-1015">Disulfide bond</keyword>
<dbReference type="PANTHER" id="PTHR47849:SF8">
    <property type="entry name" value="LECTIN"/>
    <property type="match status" value="1"/>
</dbReference>
<feature type="compositionally biased region" description="Pro residues" evidence="2">
    <location>
        <begin position="391"/>
        <end position="402"/>
    </location>
</feature>
<feature type="region of interest" description="Disordered" evidence="2">
    <location>
        <begin position="478"/>
        <end position="497"/>
    </location>
</feature>
<dbReference type="EMBL" id="JABMIG020000112">
    <property type="protein sequence ID" value="KAL3791621.1"/>
    <property type="molecule type" value="Genomic_DNA"/>
</dbReference>
<name>A0ABD3PV49_9STRA</name>
<proteinExistence type="predicted"/>
<gene>
    <name evidence="4" type="ORF">HJC23_012211</name>
</gene>
<keyword evidence="3" id="KW-0472">Membrane</keyword>
<reference evidence="4 5" key="1">
    <citation type="journal article" date="2020" name="G3 (Bethesda)">
        <title>Improved Reference Genome for Cyclotella cryptica CCMP332, a Model for Cell Wall Morphogenesis, Salinity Adaptation, and Lipid Production in Diatoms (Bacillariophyta).</title>
        <authorList>
            <person name="Roberts W.R."/>
            <person name="Downey K.M."/>
            <person name="Ruck E.C."/>
            <person name="Traller J.C."/>
            <person name="Alverson A.J."/>
        </authorList>
    </citation>
    <scope>NUCLEOTIDE SEQUENCE [LARGE SCALE GENOMIC DNA]</scope>
    <source>
        <strain evidence="4 5">CCMP332</strain>
    </source>
</reference>
<comment type="caution">
    <text evidence="4">The sequence shown here is derived from an EMBL/GenBank/DDBJ whole genome shotgun (WGS) entry which is preliminary data.</text>
</comment>
<feature type="compositionally biased region" description="Low complexity" evidence="2">
    <location>
        <begin position="403"/>
        <end position="419"/>
    </location>
</feature>
<evidence type="ECO:0000313" key="5">
    <source>
        <dbReference type="Proteomes" id="UP001516023"/>
    </source>
</evidence>
<feature type="region of interest" description="Disordered" evidence="2">
    <location>
        <begin position="389"/>
        <end position="419"/>
    </location>
</feature>
<accession>A0ABD3PV49</accession>
<feature type="transmembrane region" description="Helical" evidence="3">
    <location>
        <begin position="1027"/>
        <end position="1048"/>
    </location>
</feature>